<dbReference type="PROSITE" id="PS00663">
    <property type="entry name" value="VINCULIN_1"/>
    <property type="match status" value="1"/>
</dbReference>
<evidence type="ECO:0000256" key="17">
    <source>
        <dbReference type="ARBA" id="ARBA00023212"/>
    </source>
</evidence>
<dbReference type="InterPro" id="IPR006077">
    <property type="entry name" value="Vinculin/catenin"/>
</dbReference>
<dbReference type="PROSITE" id="PS00664">
    <property type="entry name" value="VINCULIN_2"/>
    <property type="match status" value="2"/>
</dbReference>
<evidence type="ECO:0000256" key="20">
    <source>
        <dbReference type="ARBA" id="ARBA00024757"/>
    </source>
</evidence>
<evidence type="ECO:0000256" key="22">
    <source>
        <dbReference type="SAM" id="Coils"/>
    </source>
</evidence>
<dbReference type="GO" id="GO:0005198">
    <property type="term" value="F:structural molecule activity"/>
    <property type="evidence" value="ECO:0007669"/>
    <property type="project" value="InterPro"/>
</dbReference>
<evidence type="ECO:0000256" key="1">
    <source>
        <dbReference type="ARBA" id="ARBA00004188"/>
    </source>
</evidence>
<name>A0A8C6VEI2_NAJNA</name>
<dbReference type="FunFam" id="1.20.120.810:FF:000002">
    <property type="entry name" value="Vinculin b"/>
    <property type="match status" value="1"/>
</dbReference>
<sequence length="1088" mass="119373">MFESTKCDIQTTEDQILKRDMPPAFIKVENACTKLVQAAQMLQTDPYSVPARDYLIDGSRGILSGTSDLLLTFDEAEVRKIIRVCKGILEYLTVAEVVETMEDLVTYTKNLGPGMTKMAKMIDERQQELTHQEHRVMLVNSMNTVKDLLPVLISAMKIFVTTKNSQSQGIEEALKNRKFTVDKMSTEINEIIRVLQLTSWDEDAWASKDTEAMKRALALIDSKMNQAKGWLRDPTAPAGDAGEQAIRQILDEAGNVGELCAGKERREILGTCKMLGQLTDQLADLRARGQGTTPLAMQKAQQIAQGLDLLTAKVENAARKLEAMTNSKQAIAKKVDAAQSWLADPNGGSEGEEHIRGIMAEARKIAELCEDPKERDDILRSLGEISALTAKLSDLRKHGKGDSPEARALAKQIATSLQNLQSKTNKAVANSRPVKPAVHLEGKIEQAQRWIDNPSVDDRGVGQAALRGLVAEGRRLANVMMGPYRQDLLAKCDRVEQLAAQLADLAARGEGDSPQARAVALQLQESLKDLKSRMQEAMTQEVSEVFSDTTTPIKLLAVAATAPPDAPNRDEVFEERAANFENHAARLGATAEKAAAVGTANKSTVEGIQATVKSGRELTPQVVSAARILLRNPGNQAAYEHFETMKNQWIDNVEKMTGLVDEAIDTKSLLDASEEAIKKDLDKCKVAMANVQPQMLVAGATSIARRANRILLVAKKEVENSEDPKFREAIKAASDDLSKTISPMVMDAKAVAGNISDPGLQKNFLDSGYRILGAVAKVREAFQPQEPDFPPPPPDLEQLHLTDELAPPKPPLPEGEVPPPRPPPPEEKDEEFPEQKAGEVLNQPMMMAARQLHDEARKWSSKPEVTGGGKEAPAEAGLGVAWKEAEEEAEAEFTLPSDMEDDYEPELLLMPTNQLVNQPILAAAQSLHREATKWSSKGNDIIAAAKRMALLMAEMSRLVRGGSGNKRALIQCAKDIAKASDEVTRLAKEVAKQCTDKRIRTNLLQVCERIPTISTQLKILSTVKATMLGRTSISDEESEQATEMLVHNAQNLMQSVKETVREAEAASIKIRTDAGFTLRWVRKTPWYQ</sequence>
<evidence type="ECO:0000256" key="12">
    <source>
        <dbReference type="ARBA" id="ARBA00022889"/>
    </source>
</evidence>
<feature type="coiled-coil region" evidence="22">
    <location>
        <begin position="307"/>
        <end position="334"/>
    </location>
</feature>
<evidence type="ECO:0000256" key="2">
    <source>
        <dbReference type="ARBA" id="ARBA00004245"/>
    </source>
</evidence>
<keyword evidence="17" id="KW-0206">Cytoskeleton</keyword>
<dbReference type="FunFam" id="1.20.120.230:FF:000013">
    <property type="entry name" value="Vinculin b"/>
    <property type="match status" value="1"/>
</dbReference>
<dbReference type="InterPro" id="IPR017997">
    <property type="entry name" value="Vinculin"/>
</dbReference>
<evidence type="ECO:0000256" key="16">
    <source>
        <dbReference type="ARBA" id="ARBA00023203"/>
    </source>
</evidence>
<dbReference type="InterPro" id="IPR000633">
    <property type="entry name" value="Vinculin_CS"/>
</dbReference>
<keyword evidence="22" id="KW-0175">Coiled coil</keyword>
<evidence type="ECO:0000256" key="19">
    <source>
        <dbReference type="ARBA" id="ARBA00023288"/>
    </source>
</evidence>
<dbReference type="OMA" id="ANNLCEL"/>
<dbReference type="InterPro" id="IPR036723">
    <property type="entry name" value="Alpha-catenin/vinculin-like_sf"/>
</dbReference>
<dbReference type="Pfam" id="PF01044">
    <property type="entry name" value="Vinculin"/>
    <property type="match status" value="2"/>
</dbReference>
<dbReference type="Gene3D" id="1.20.120.810">
    <property type="entry name" value="Vinculin, Vh2 four-helix bundle"/>
    <property type="match status" value="3"/>
</dbReference>
<dbReference type="GeneTree" id="ENSGT01030000234543"/>
<dbReference type="GO" id="GO:0005925">
    <property type="term" value="C:focal adhesion"/>
    <property type="evidence" value="ECO:0007669"/>
    <property type="project" value="UniProtKB-SubCell"/>
</dbReference>
<evidence type="ECO:0000256" key="14">
    <source>
        <dbReference type="ARBA" id="ARBA00023136"/>
    </source>
</evidence>
<dbReference type="PRINTS" id="PR00806">
    <property type="entry name" value="VINCULIN"/>
</dbReference>
<dbReference type="FunFam" id="1.20.120.230:FF:000010">
    <property type="entry name" value="Vinculin a"/>
    <property type="match status" value="1"/>
</dbReference>
<evidence type="ECO:0000256" key="15">
    <source>
        <dbReference type="ARBA" id="ARBA00023139"/>
    </source>
</evidence>
<evidence type="ECO:0000256" key="8">
    <source>
        <dbReference type="ARBA" id="ARBA00022475"/>
    </source>
</evidence>
<dbReference type="PANTHER" id="PTHR46180">
    <property type="entry name" value="VINCULIN"/>
    <property type="match status" value="1"/>
</dbReference>
<keyword evidence="16" id="KW-0009">Actin-binding</keyword>
<evidence type="ECO:0000256" key="3">
    <source>
        <dbReference type="ARBA" id="ARBA00004246"/>
    </source>
</evidence>
<evidence type="ECO:0000313" key="24">
    <source>
        <dbReference type="Ensembl" id="ENSNNAP00000004808.1"/>
    </source>
</evidence>
<dbReference type="AlphaFoldDB" id="A0A8C6VEI2"/>
<keyword evidence="14" id="KW-0472">Membrane</keyword>
<dbReference type="OrthoDB" id="29742at2759"/>
<comment type="similarity">
    <text evidence="6">Belongs to the vinculin/alpha-catenin family.</text>
</comment>
<dbReference type="FunFam" id="1.20.120.810:FF:000001">
    <property type="entry name" value="Vinculin a"/>
    <property type="match status" value="1"/>
</dbReference>
<dbReference type="GO" id="GO:0007155">
    <property type="term" value="P:cell adhesion"/>
    <property type="evidence" value="ECO:0007669"/>
    <property type="project" value="UniProtKB-KW"/>
</dbReference>
<evidence type="ECO:0000256" key="11">
    <source>
        <dbReference type="ARBA" id="ARBA00022737"/>
    </source>
</evidence>
<keyword evidence="8" id="KW-1003">Cell membrane</keyword>
<keyword evidence="18" id="KW-0966">Cell projection</keyword>
<evidence type="ECO:0000256" key="10">
    <source>
        <dbReference type="ARBA" id="ARBA00022553"/>
    </source>
</evidence>
<feature type="compositionally biased region" description="Pro residues" evidence="23">
    <location>
        <begin position="807"/>
        <end position="823"/>
    </location>
</feature>
<comment type="subcellular location">
    <subcellularLocation>
        <location evidence="5">Cell junction</location>
        <location evidence="5">Adherens junction</location>
    </subcellularLocation>
    <subcellularLocation>
        <location evidence="3">Cell junction</location>
        <location evidence="3">Focal adhesion</location>
    </subcellularLocation>
    <subcellularLocation>
        <location evidence="4">Cell membrane</location>
        <location evidence="4">Sarcolemma</location>
        <topology evidence="4">Peripheral membrane protein</topology>
        <orientation evidence="4">Cytoplasmic side</orientation>
    </subcellularLocation>
    <subcellularLocation>
        <location evidence="1">Cell projection</location>
        <location evidence="1">Podosome</location>
    </subcellularLocation>
    <subcellularLocation>
        <location evidence="2">Cytoplasm</location>
        <location evidence="2">Cytoskeleton</location>
    </subcellularLocation>
</comment>
<evidence type="ECO:0000256" key="6">
    <source>
        <dbReference type="ARBA" id="ARBA00008376"/>
    </source>
</evidence>
<dbReference type="GO" id="GO:0051015">
    <property type="term" value="F:actin filament binding"/>
    <property type="evidence" value="ECO:0007669"/>
    <property type="project" value="InterPro"/>
</dbReference>
<reference evidence="24" key="2">
    <citation type="submission" date="2025-09" db="UniProtKB">
        <authorList>
            <consortium name="Ensembl"/>
        </authorList>
    </citation>
    <scope>IDENTIFICATION</scope>
</reference>
<dbReference type="Ensembl" id="ENSNNAT00000005028.1">
    <property type="protein sequence ID" value="ENSNNAP00000004808.1"/>
    <property type="gene ID" value="ENSNNAG00000003234.1"/>
</dbReference>
<evidence type="ECO:0000256" key="18">
    <source>
        <dbReference type="ARBA" id="ARBA00023273"/>
    </source>
</evidence>
<dbReference type="Proteomes" id="UP000694559">
    <property type="component" value="Unplaced"/>
</dbReference>
<comment type="function">
    <text evidence="20">Actin filament (F-actin)-binding protein involved in cell-matrix adhesion and cell-cell adhesion. Regulates cell-surface E-cadherin expression and potentiates mechanosensing by the E-cadherin complex. May also play important roles in cell morphology and locomotion.</text>
</comment>
<dbReference type="GO" id="GO:0002102">
    <property type="term" value="C:podosome"/>
    <property type="evidence" value="ECO:0007669"/>
    <property type="project" value="UniProtKB-SubCell"/>
</dbReference>
<dbReference type="FunFam" id="1.20.120.230:FF:000041">
    <property type="entry name" value="Vinculin"/>
    <property type="match status" value="1"/>
</dbReference>
<evidence type="ECO:0000256" key="21">
    <source>
        <dbReference type="ARBA" id="ARBA00033411"/>
    </source>
</evidence>
<dbReference type="SUPFAM" id="SSF47220">
    <property type="entry name" value="alpha-catenin/vinculin-like"/>
    <property type="match status" value="7"/>
</dbReference>
<protein>
    <recommendedName>
        <fullName evidence="7">Vinculin</fullName>
    </recommendedName>
    <alternativeName>
        <fullName evidence="21">Metavinculin</fullName>
    </alternativeName>
</protein>
<evidence type="ECO:0000313" key="25">
    <source>
        <dbReference type="Proteomes" id="UP000694559"/>
    </source>
</evidence>
<dbReference type="Gene3D" id="1.20.120.230">
    <property type="entry name" value="Alpha-catenin/vinculin-like"/>
    <property type="match status" value="2"/>
</dbReference>
<keyword evidence="25" id="KW-1185">Reference proteome</keyword>
<reference evidence="24" key="1">
    <citation type="submission" date="2025-08" db="UniProtKB">
        <authorList>
            <consortium name="Ensembl"/>
        </authorList>
    </citation>
    <scope>IDENTIFICATION</scope>
</reference>
<keyword evidence="11" id="KW-0677">Repeat</keyword>
<dbReference type="GO" id="GO:0005912">
    <property type="term" value="C:adherens junction"/>
    <property type="evidence" value="ECO:0007669"/>
    <property type="project" value="UniProtKB-SubCell"/>
</dbReference>
<proteinExistence type="inferred from homology"/>
<evidence type="ECO:0000256" key="7">
    <source>
        <dbReference type="ARBA" id="ARBA00014125"/>
    </source>
</evidence>
<evidence type="ECO:0000256" key="4">
    <source>
        <dbReference type="ARBA" id="ARBA00004278"/>
    </source>
</evidence>
<keyword evidence="19" id="KW-0449">Lipoprotein</keyword>
<evidence type="ECO:0000256" key="9">
    <source>
        <dbReference type="ARBA" id="ARBA00022490"/>
    </source>
</evidence>
<dbReference type="GO" id="GO:0042383">
    <property type="term" value="C:sarcolemma"/>
    <property type="evidence" value="ECO:0007669"/>
    <property type="project" value="UniProtKB-SubCell"/>
</dbReference>
<keyword evidence="10" id="KW-0597">Phosphoprotein</keyword>
<evidence type="ECO:0000256" key="5">
    <source>
        <dbReference type="ARBA" id="ARBA00004536"/>
    </source>
</evidence>
<keyword evidence="9" id="KW-0963">Cytoplasm</keyword>
<dbReference type="GO" id="GO:0030016">
    <property type="term" value="C:myofibril"/>
    <property type="evidence" value="ECO:0007669"/>
    <property type="project" value="UniProtKB-ARBA"/>
</dbReference>
<evidence type="ECO:0000256" key="23">
    <source>
        <dbReference type="SAM" id="MobiDB-lite"/>
    </source>
</evidence>
<keyword evidence="15" id="KW-0564">Palmitate</keyword>
<keyword evidence="13" id="KW-0965">Cell junction</keyword>
<dbReference type="FunFam" id="1.20.120.810:FF:000003">
    <property type="entry name" value="Vinculin b"/>
    <property type="match status" value="1"/>
</dbReference>
<accession>A0A8C6VEI2</accession>
<evidence type="ECO:0000256" key="13">
    <source>
        <dbReference type="ARBA" id="ARBA00022949"/>
    </source>
</evidence>
<feature type="region of interest" description="Disordered" evidence="23">
    <location>
        <begin position="784"/>
        <end position="834"/>
    </location>
</feature>
<organism evidence="24 25">
    <name type="scientific">Naja naja</name>
    <name type="common">Indian cobra</name>
    <dbReference type="NCBI Taxonomy" id="35670"/>
    <lineage>
        <taxon>Eukaryota</taxon>
        <taxon>Metazoa</taxon>
        <taxon>Chordata</taxon>
        <taxon>Craniata</taxon>
        <taxon>Vertebrata</taxon>
        <taxon>Euteleostomi</taxon>
        <taxon>Lepidosauria</taxon>
        <taxon>Squamata</taxon>
        <taxon>Bifurcata</taxon>
        <taxon>Unidentata</taxon>
        <taxon>Episquamata</taxon>
        <taxon>Toxicofera</taxon>
        <taxon>Serpentes</taxon>
        <taxon>Colubroidea</taxon>
        <taxon>Elapidae</taxon>
        <taxon>Elapinae</taxon>
        <taxon>Naja</taxon>
    </lineage>
</organism>
<keyword evidence="12" id="KW-0130">Cell adhesion</keyword>